<name>Q6H472_ORYSJ</name>
<dbReference type="Proteomes" id="UP000000763">
    <property type="component" value="Chromosome 2"/>
</dbReference>
<reference evidence="2" key="1">
    <citation type="journal article" date="2005" name="Nature">
        <title>The map-based sequence of the rice genome.</title>
        <authorList>
            <consortium name="International rice genome sequencing project (IRGSP)"/>
            <person name="Matsumoto T."/>
            <person name="Wu J."/>
            <person name="Kanamori H."/>
            <person name="Katayose Y."/>
            <person name="Fujisawa M."/>
            <person name="Namiki N."/>
            <person name="Mizuno H."/>
            <person name="Yamamoto K."/>
            <person name="Antonio B.A."/>
            <person name="Baba T."/>
            <person name="Sakata K."/>
            <person name="Nagamura Y."/>
            <person name="Aoki H."/>
            <person name="Arikawa K."/>
            <person name="Arita K."/>
            <person name="Bito T."/>
            <person name="Chiden Y."/>
            <person name="Fujitsuka N."/>
            <person name="Fukunaka R."/>
            <person name="Hamada M."/>
            <person name="Harada C."/>
            <person name="Hayashi A."/>
            <person name="Hijishita S."/>
            <person name="Honda M."/>
            <person name="Hosokawa S."/>
            <person name="Ichikawa Y."/>
            <person name="Idonuma A."/>
            <person name="Iijima M."/>
            <person name="Ikeda M."/>
            <person name="Ikeno M."/>
            <person name="Ito K."/>
            <person name="Ito S."/>
            <person name="Ito T."/>
            <person name="Ito Y."/>
            <person name="Ito Y."/>
            <person name="Iwabuchi A."/>
            <person name="Kamiya K."/>
            <person name="Karasawa W."/>
            <person name="Kurita K."/>
            <person name="Katagiri S."/>
            <person name="Kikuta A."/>
            <person name="Kobayashi H."/>
            <person name="Kobayashi N."/>
            <person name="Machita K."/>
            <person name="Maehara T."/>
            <person name="Masukawa M."/>
            <person name="Mizubayashi T."/>
            <person name="Mukai Y."/>
            <person name="Nagasaki H."/>
            <person name="Nagata Y."/>
            <person name="Naito S."/>
            <person name="Nakashima M."/>
            <person name="Nakama Y."/>
            <person name="Nakamichi Y."/>
            <person name="Nakamura M."/>
            <person name="Meguro A."/>
            <person name="Negishi M."/>
            <person name="Ohta I."/>
            <person name="Ohta T."/>
            <person name="Okamoto M."/>
            <person name="Ono N."/>
            <person name="Saji S."/>
            <person name="Sakaguchi M."/>
            <person name="Sakai K."/>
            <person name="Shibata M."/>
            <person name="Shimokawa T."/>
            <person name="Song J."/>
            <person name="Takazaki Y."/>
            <person name="Terasawa K."/>
            <person name="Tsugane M."/>
            <person name="Tsuji K."/>
            <person name="Ueda S."/>
            <person name="Waki K."/>
            <person name="Yamagata H."/>
            <person name="Yamamoto M."/>
            <person name="Yamamoto S."/>
            <person name="Yamane H."/>
            <person name="Yoshiki S."/>
            <person name="Yoshihara R."/>
            <person name="Yukawa K."/>
            <person name="Zhong H."/>
            <person name="Yano M."/>
            <person name="Yuan Q."/>
            <person name="Ouyang S."/>
            <person name="Liu J."/>
            <person name="Jones K.M."/>
            <person name="Gansberger K."/>
            <person name="Moffat K."/>
            <person name="Hill J."/>
            <person name="Bera J."/>
            <person name="Fadrosh D."/>
            <person name="Jin S."/>
            <person name="Johri S."/>
            <person name="Kim M."/>
            <person name="Overton L."/>
            <person name="Reardon M."/>
            <person name="Tsitrin T."/>
            <person name="Vuong H."/>
            <person name="Weaver B."/>
            <person name="Ciecko A."/>
            <person name="Tallon L."/>
            <person name="Jackson J."/>
            <person name="Pai G."/>
            <person name="Aken S.V."/>
            <person name="Utterback T."/>
            <person name="Reidmuller S."/>
            <person name="Feldblyum T."/>
            <person name="Hsiao J."/>
            <person name="Zismann V."/>
            <person name="Iobst S."/>
            <person name="de Vazeille A.R."/>
            <person name="Buell C.R."/>
            <person name="Ying K."/>
            <person name="Li Y."/>
            <person name="Lu T."/>
            <person name="Huang Y."/>
            <person name="Zhao Q."/>
            <person name="Feng Q."/>
            <person name="Zhang L."/>
            <person name="Zhu J."/>
            <person name="Weng Q."/>
            <person name="Mu J."/>
            <person name="Lu Y."/>
            <person name="Fan D."/>
            <person name="Liu Y."/>
            <person name="Guan J."/>
            <person name="Zhang Y."/>
            <person name="Yu S."/>
            <person name="Liu X."/>
            <person name="Zhang Y."/>
            <person name="Hong G."/>
            <person name="Han B."/>
            <person name="Choisne N."/>
            <person name="Demange N."/>
            <person name="Orjeda G."/>
            <person name="Samain S."/>
            <person name="Cattolico L."/>
            <person name="Pelletier E."/>
            <person name="Couloux A."/>
            <person name="Segurens B."/>
            <person name="Wincker P."/>
            <person name="D'Hont A."/>
            <person name="Scarpelli C."/>
            <person name="Weissenbach J."/>
            <person name="Salanoubat M."/>
            <person name="Quetier F."/>
            <person name="Yu Y."/>
            <person name="Kim H.R."/>
            <person name="Rambo T."/>
            <person name="Currie J."/>
            <person name="Collura K."/>
            <person name="Luo M."/>
            <person name="Yang T."/>
            <person name="Ammiraju J.S.S."/>
            <person name="Engler F."/>
            <person name="Soderlund C."/>
            <person name="Wing R.A."/>
            <person name="Palmer L.E."/>
            <person name="de la Bastide M."/>
            <person name="Spiegel L."/>
            <person name="Nascimento L."/>
            <person name="Zutavern T."/>
            <person name="O'Shaughnessy A."/>
            <person name="Dike S."/>
            <person name="Dedhia N."/>
            <person name="Preston R."/>
            <person name="Balija V."/>
            <person name="McCombie W.R."/>
            <person name="Chow T."/>
            <person name="Chen H."/>
            <person name="Chung M."/>
            <person name="Chen C."/>
            <person name="Shaw J."/>
            <person name="Wu H."/>
            <person name="Hsiao K."/>
            <person name="Chao Y."/>
            <person name="Chu M."/>
            <person name="Cheng C."/>
            <person name="Hour A."/>
            <person name="Lee P."/>
            <person name="Lin S."/>
            <person name="Lin Y."/>
            <person name="Liou J."/>
            <person name="Liu S."/>
            <person name="Hsing Y."/>
            <person name="Raghuvanshi S."/>
            <person name="Mohanty A."/>
            <person name="Bharti A.K."/>
            <person name="Gaur A."/>
            <person name="Gupta V."/>
            <person name="Kumar D."/>
            <person name="Ravi V."/>
            <person name="Vij S."/>
            <person name="Kapur A."/>
            <person name="Khurana P."/>
            <person name="Khurana P."/>
            <person name="Khurana J.P."/>
            <person name="Tyagi A.K."/>
            <person name="Gaikwad K."/>
            <person name="Singh A."/>
            <person name="Dalal V."/>
            <person name="Srivastava S."/>
            <person name="Dixit A."/>
            <person name="Pal A.K."/>
            <person name="Ghazi I.A."/>
            <person name="Yadav M."/>
            <person name="Pandit A."/>
            <person name="Bhargava A."/>
            <person name="Sureshbabu K."/>
            <person name="Batra K."/>
            <person name="Sharma T.R."/>
            <person name="Mohapatra T."/>
            <person name="Singh N.K."/>
            <person name="Messing J."/>
            <person name="Nelson A.B."/>
            <person name="Fuks G."/>
            <person name="Kavchok S."/>
            <person name="Keizer G."/>
            <person name="Linton E."/>
            <person name="Llaca V."/>
            <person name="Song R."/>
            <person name="Tanyolac B."/>
            <person name="Young S."/>
            <person name="Ho-Il K."/>
            <person name="Hahn J.H."/>
            <person name="Sangsakoo G."/>
            <person name="Vanavichit A."/>
            <person name="de Mattos Luiz.A.T."/>
            <person name="Zimmer P.D."/>
            <person name="Malone G."/>
            <person name="Dellagostin O."/>
            <person name="de Oliveira A.C."/>
            <person name="Bevan M."/>
            <person name="Bancroft I."/>
            <person name="Minx P."/>
            <person name="Cordum H."/>
            <person name="Wilson R."/>
            <person name="Cheng Z."/>
            <person name="Jin W."/>
            <person name="Jiang J."/>
            <person name="Leong S.A."/>
            <person name="Iwama H."/>
            <person name="Gojobori T."/>
            <person name="Itoh T."/>
            <person name="Niimura Y."/>
            <person name="Fujii Y."/>
            <person name="Habara T."/>
            <person name="Sakai H."/>
            <person name="Sato Y."/>
            <person name="Wilson G."/>
            <person name="Kumar K."/>
            <person name="McCouch S."/>
            <person name="Juretic N."/>
            <person name="Hoen D."/>
            <person name="Wright S."/>
            <person name="Bruskiewich R."/>
            <person name="Bureau T."/>
            <person name="Miyao A."/>
            <person name="Hirochika H."/>
            <person name="Nishikawa T."/>
            <person name="Kadowaki K."/>
            <person name="Sugiura M."/>
            <person name="Burr B."/>
            <person name="Sasaki T."/>
        </authorList>
    </citation>
    <scope>NUCLEOTIDE SEQUENCE [LARGE SCALE GENOMIC DNA]</scope>
    <source>
        <strain evidence="2">cv. Nipponbare</strain>
    </source>
</reference>
<sequence>MAILLTPEFGKPKVIIGLELVSASESWNQPMGIVKSPAVVFLVESDQLKKIYLEESEFKEDTARVTP</sequence>
<evidence type="ECO:0000313" key="1">
    <source>
        <dbReference type="EMBL" id="BAD26477.1"/>
    </source>
</evidence>
<reference evidence="2" key="2">
    <citation type="journal article" date="2008" name="Nucleic Acids Res.">
        <title>The rice annotation project database (RAP-DB): 2008 update.</title>
        <authorList>
            <consortium name="The rice annotation project (RAP)"/>
        </authorList>
    </citation>
    <scope>GENOME REANNOTATION</scope>
    <source>
        <strain evidence="2">cv. Nipponbare</strain>
    </source>
</reference>
<organism evidence="1 2">
    <name type="scientific">Oryza sativa subsp. japonica</name>
    <name type="common">Rice</name>
    <dbReference type="NCBI Taxonomy" id="39947"/>
    <lineage>
        <taxon>Eukaryota</taxon>
        <taxon>Viridiplantae</taxon>
        <taxon>Streptophyta</taxon>
        <taxon>Embryophyta</taxon>
        <taxon>Tracheophyta</taxon>
        <taxon>Spermatophyta</taxon>
        <taxon>Magnoliopsida</taxon>
        <taxon>Liliopsida</taxon>
        <taxon>Poales</taxon>
        <taxon>Poaceae</taxon>
        <taxon>BOP clade</taxon>
        <taxon>Oryzoideae</taxon>
        <taxon>Oryzeae</taxon>
        <taxon>Oryzinae</taxon>
        <taxon>Oryza</taxon>
        <taxon>Oryza sativa</taxon>
    </lineage>
</organism>
<evidence type="ECO:0000313" key="2">
    <source>
        <dbReference type="Proteomes" id="UP000000763"/>
    </source>
</evidence>
<dbReference type="AlphaFoldDB" id="Q6H472"/>
<dbReference type="EMBL" id="AP006452">
    <property type="protein sequence ID" value="BAD26477.1"/>
    <property type="molecule type" value="Genomic_DNA"/>
</dbReference>
<accession>Q6H472</accession>
<protein>
    <submittedName>
        <fullName evidence="1">Uncharacterized protein</fullName>
    </submittedName>
</protein>
<proteinExistence type="predicted"/>
<gene>
    <name evidence="1" type="primary">B1250G12.11</name>
</gene>